<evidence type="ECO:0000256" key="2">
    <source>
        <dbReference type="SAM" id="Phobius"/>
    </source>
</evidence>
<sequence>METSDSNYKSAIVHSSVKQVKGLAHGVCGVHDRFIGGKLVQLEYCCNYYYKKNNVCVAITLRELVLISIIVLLSLFILFGLLHKYRKRRKKVLLNQQKDNELNTNENRRGNQQDEERIEGVYNEIDEAAMNTLTSRHLFRHSYFEIAESLGSTVHTKSSSTPSSTSLERFSSQYQSLRRTSHRNQSNSAEESTNDLHSAVKGSNDQQSEVKSEYSDGYLRPMSFAQSREIAFARKVTSLSKLDKVTGIQNDEYMSKKSTYDDIGRPMNYNTLNLKDVRSPTTEIGVVDNPIYNETVNLYPKDVIRFSKRKTI</sequence>
<accession>A0A8S3UE66</accession>
<keyword evidence="2" id="KW-0812">Transmembrane</keyword>
<proteinExistence type="predicted"/>
<keyword evidence="4" id="KW-1185">Reference proteome</keyword>
<keyword evidence="2" id="KW-0472">Membrane</keyword>
<feature type="compositionally biased region" description="Low complexity" evidence="1">
    <location>
        <begin position="154"/>
        <end position="172"/>
    </location>
</feature>
<evidence type="ECO:0000313" key="4">
    <source>
        <dbReference type="Proteomes" id="UP000683360"/>
    </source>
</evidence>
<organism evidence="3 4">
    <name type="scientific">Mytilus edulis</name>
    <name type="common">Blue mussel</name>
    <dbReference type="NCBI Taxonomy" id="6550"/>
    <lineage>
        <taxon>Eukaryota</taxon>
        <taxon>Metazoa</taxon>
        <taxon>Spiralia</taxon>
        <taxon>Lophotrochozoa</taxon>
        <taxon>Mollusca</taxon>
        <taxon>Bivalvia</taxon>
        <taxon>Autobranchia</taxon>
        <taxon>Pteriomorphia</taxon>
        <taxon>Mytilida</taxon>
        <taxon>Mytiloidea</taxon>
        <taxon>Mytilidae</taxon>
        <taxon>Mytilinae</taxon>
        <taxon>Mytilus</taxon>
    </lineage>
</organism>
<comment type="caution">
    <text evidence="3">The sequence shown here is derived from an EMBL/GenBank/DDBJ whole genome shotgun (WGS) entry which is preliminary data.</text>
</comment>
<protein>
    <submittedName>
        <fullName evidence="3">Uncharacterized protein</fullName>
    </submittedName>
</protein>
<gene>
    <name evidence="3" type="ORF">MEDL_53053</name>
</gene>
<keyword evidence="2" id="KW-1133">Transmembrane helix</keyword>
<evidence type="ECO:0000256" key="1">
    <source>
        <dbReference type="SAM" id="MobiDB-lite"/>
    </source>
</evidence>
<dbReference type="OrthoDB" id="6190455at2759"/>
<dbReference type="EMBL" id="CAJPWZ010002573">
    <property type="protein sequence ID" value="CAG2240782.1"/>
    <property type="molecule type" value="Genomic_DNA"/>
</dbReference>
<feature type="compositionally biased region" description="Polar residues" evidence="1">
    <location>
        <begin position="173"/>
        <end position="191"/>
    </location>
</feature>
<reference evidence="3" key="1">
    <citation type="submission" date="2021-03" db="EMBL/GenBank/DDBJ databases">
        <authorList>
            <person name="Bekaert M."/>
        </authorList>
    </citation>
    <scope>NUCLEOTIDE SEQUENCE</scope>
</reference>
<evidence type="ECO:0000313" key="3">
    <source>
        <dbReference type="EMBL" id="CAG2240782.1"/>
    </source>
</evidence>
<feature type="region of interest" description="Disordered" evidence="1">
    <location>
        <begin position="154"/>
        <end position="214"/>
    </location>
</feature>
<feature type="transmembrane region" description="Helical" evidence="2">
    <location>
        <begin position="64"/>
        <end position="82"/>
    </location>
</feature>
<dbReference type="Proteomes" id="UP000683360">
    <property type="component" value="Unassembled WGS sequence"/>
</dbReference>
<dbReference type="AlphaFoldDB" id="A0A8S3UE66"/>
<name>A0A8S3UE66_MYTED</name>